<dbReference type="PANTHER" id="PTHR13696">
    <property type="entry name" value="P-LOOP CONTAINING NUCLEOSIDE TRIPHOSPHATE HYDROLASE"/>
    <property type="match status" value="1"/>
</dbReference>
<comment type="caution">
    <text evidence="2">The sequence shown here is derived from an EMBL/GenBank/DDBJ whole genome shotgun (WGS) entry which is preliminary data.</text>
</comment>
<dbReference type="Proteomes" id="UP001598352">
    <property type="component" value="Unassembled WGS sequence"/>
</dbReference>
<evidence type="ECO:0000313" key="2">
    <source>
        <dbReference type="EMBL" id="MFD4825654.1"/>
    </source>
</evidence>
<evidence type="ECO:0000313" key="3">
    <source>
        <dbReference type="Proteomes" id="UP001598352"/>
    </source>
</evidence>
<gene>
    <name evidence="2" type="ORF">ACFWOQ_24105</name>
</gene>
<keyword evidence="3" id="KW-1185">Reference proteome</keyword>
<organism evidence="2 3">
    <name type="scientific">Streptomyces rubiginosohelvolus</name>
    <dbReference type="NCBI Taxonomy" id="67362"/>
    <lineage>
        <taxon>Bacteria</taxon>
        <taxon>Bacillati</taxon>
        <taxon>Actinomycetota</taxon>
        <taxon>Actinomycetes</taxon>
        <taxon>Kitasatosporales</taxon>
        <taxon>Streptomycetaceae</taxon>
        <taxon>Streptomyces</taxon>
    </lineage>
</organism>
<dbReference type="EMBL" id="JBHXKZ010000021">
    <property type="protein sequence ID" value="MFD4825654.1"/>
    <property type="molecule type" value="Genomic_DNA"/>
</dbReference>
<proteinExistence type="predicted"/>
<evidence type="ECO:0000259" key="1">
    <source>
        <dbReference type="Pfam" id="PF13614"/>
    </source>
</evidence>
<dbReference type="SUPFAM" id="SSF52540">
    <property type="entry name" value="P-loop containing nucleoside triphosphate hydrolases"/>
    <property type="match status" value="1"/>
</dbReference>
<dbReference type="Pfam" id="PF13614">
    <property type="entry name" value="AAA_31"/>
    <property type="match status" value="1"/>
</dbReference>
<accession>A0ABW6F7S9</accession>
<dbReference type="RefSeq" id="WP_382775721.1">
    <property type="nucleotide sequence ID" value="NZ_JBHXKZ010000021.1"/>
</dbReference>
<dbReference type="Gene3D" id="3.40.50.300">
    <property type="entry name" value="P-loop containing nucleotide triphosphate hydrolases"/>
    <property type="match status" value="1"/>
</dbReference>
<sequence>MGDTPEEEDQLVGLFEVSEMAGVGRTAVANWRTRDNGFPAPIADLRSGPVFRESQIRRYLKQRKRHVAKAHVIATINLKGGVGKTTTTAGLAEFLSAEFNKRVLVIDLDPQTNLTTVLIGEKKWEELNDDGYTLATLFKDALRPEGEPPEFDLEKTLQRNVSPVGAVTKVDLLPSSLDLIDVQDRLASMSSGRFYSNNPTDLLRKAVWKIIDDYDYVLVDCPPNLGIVTLNGLRISDGYIIPTIPDVLSTYGIPQIQRHVKAFADDNAQPIAEIGIVVTKYRAASTVHRNTVLRLEADEELPDVLQTYIPERDAIAGSAEFVDRSTLRQKYGYQGEYKAFRSMTEEFIELVEEKA</sequence>
<feature type="domain" description="AAA" evidence="1">
    <location>
        <begin position="71"/>
        <end position="266"/>
    </location>
</feature>
<dbReference type="PANTHER" id="PTHR13696:SF52">
    <property type="entry name" value="PARA FAMILY PROTEIN CT_582"/>
    <property type="match status" value="1"/>
</dbReference>
<dbReference type="InterPro" id="IPR027417">
    <property type="entry name" value="P-loop_NTPase"/>
</dbReference>
<reference evidence="2 3" key="1">
    <citation type="submission" date="2024-09" db="EMBL/GenBank/DDBJ databases">
        <title>The Natural Products Discovery Center: Release of the First 8490 Sequenced Strains for Exploring Actinobacteria Biosynthetic Diversity.</title>
        <authorList>
            <person name="Kalkreuter E."/>
            <person name="Kautsar S.A."/>
            <person name="Yang D."/>
            <person name="Bader C.D."/>
            <person name="Teijaro C.N."/>
            <person name="Fluegel L."/>
            <person name="Davis C.M."/>
            <person name="Simpson J.R."/>
            <person name="Lauterbach L."/>
            <person name="Steele A.D."/>
            <person name="Gui C."/>
            <person name="Meng S."/>
            <person name="Li G."/>
            <person name="Viehrig K."/>
            <person name="Ye F."/>
            <person name="Su P."/>
            <person name="Kiefer A.F."/>
            <person name="Nichols A."/>
            <person name="Cepeda A.J."/>
            <person name="Yan W."/>
            <person name="Fan B."/>
            <person name="Jiang Y."/>
            <person name="Adhikari A."/>
            <person name="Zheng C.-J."/>
            <person name="Schuster L."/>
            <person name="Cowan T.M."/>
            <person name="Smanski M.J."/>
            <person name="Chevrette M.G."/>
            <person name="De Carvalho L.P.S."/>
            <person name="Shen B."/>
        </authorList>
    </citation>
    <scope>NUCLEOTIDE SEQUENCE [LARGE SCALE GENOMIC DNA]</scope>
    <source>
        <strain evidence="2 3">NPDC058428</strain>
    </source>
</reference>
<dbReference type="InterPro" id="IPR025669">
    <property type="entry name" value="AAA_dom"/>
</dbReference>
<name>A0ABW6F7S9_9ACTN</name>
<dbReference type="CDD" id="cd02042">
    <property type="entry name" value="ParAB_family"/>
    <property type="match status" value="1"/>
</dbReference>
<dbReference type="InterPro" id="IPR050678">
    <property type="entry name" value="DNA_Partitioning_ATPase"/>
</dbReference>
<protein>
    <submittedName>
        <fullName evidence="2">ParA family protein</fullName>
    </submittedName>
</protein>